<dbReference type="InterPro" id="IPR011682">
    <property type="entry name" value="Glyco_hydro_38_C"/>
</dbReference>
<keyword evidence="8" id="KW-1185">Reference proteome</keyword>
<name>A0A917P994_9DEIO</name>
<dbReference type="SUPFAM" id="SSF74650">
    <property type="entry name" value="Galactose mutarotase-like"/>
    <property type="match status" value="1"/>
</dbReference>
<dbReference type="InterPro" id="IPR000602">
    <property type="entry name" value="Glyco_hydro_38_N"/>
</dbReference>
<dbReference type="SUPFAM" id="SSF88688">
    <property type="entry name" value="Families 57/38 glycoside transferase middle domain"/>
    <property type="match status" value="1"/>
</dbReference>
<feature type="region of interest" description="Disordered" evidence="5">
    <location>
        <begin position="40"/>
        <end position="70"/>
    </location>
</feature>
<feature type="domain" description="Glycoside hydrolase family 38 central" evidence="6">
    <location>
        <begin position="555"/>
        <end position="628"/>
    </location>
</feature>
<dbReference type="AlphaFoldDB" id="A0A917P994"/>
<reference evidence="7" key="1">
    <citation type="journal article" date="2014" name="Int. J. Syst. Evol. Microbiol.">
        <title>Complete genome sequence of Corynebacterium casei LMG S-19264T (=DSM 44701T), isolated from a smear-ripened cheese.</title>
        <authorList>
            <consortium name="US DOE Joint Genome Institute (JGI-PGF)"/>
            <person name="Walter F."/>
            <person name="Albersmeier A."/>
            <person name="Kalinowski J."/>
            <person name="Ruckert C."/>
        </authorList>
    </citation>
    <scope>NUCLEOTIDE SEQUENCE</scope>
    <source>
        <strain evidence="7">JCM 14371</strain>
    </source>
</reference>
<reference evidence="7" key="2">
    <citation type="submission" date="2020-09" db="EMBL/GenBank/DDBJ databases">
        <authorList>
            <person name="Sun Q."/>
            <person name="Ohkuma M."/>
        </authorList>
    </citation>
    <scope>NUCLEOTIDE SEQUENCE</scope>
    <source>
        <strain evidence="7">JCM 14371</strain>
    </source>
</reference>
<dbReference type="Gene3D" id="1.20.1270.50">
    <property type="entry name" value="Glycoside hydrolase family 38, central domain"/>
    <property type="match status" value="1"/>
</dbReference>
<keyword evidence="3" id="KW-0378">Hydrolase</keyword>
<dbReference type="Pfam" id="PF09261">
    <property type="entry name" value="Alpha-mann_mid"/>
    <property type="match status" value="1"/>
</dbReference>
<dbReference type="Proteomes" id="UP000635726">
    <property type="component" value="Unassembled WGS sequence"/>
</dbReference>
<evidence type="ECO:0000256" key="3">
    <source>
        <dbReference type="ARBA" id="ARBA00022801"/>
    </source>
</evidence>
<evidence type="ECO:0000256" key="1">
    <source>
        <dbReference type="ARBA" id="ARBA00009792"/>
    </source>
</evidence>
<dbReference type="InterPro" id="IPR011330">
    <property type="entry name" value="Glyco_hydro/deAcase_b/a-brl"/>
</dbReference>
<evidence type="ECO:0000256" key="5">
    <source>
        <dbReference type="SAM" id="MobiDB-lite"/>
    </source>
</evidence>
<gene>
    <name evidence="7" type="ORF">GCM10008939_09550</name>
</gene>
<dbReference type="Gene3D" id="2.60.40.2220">
    <property type="match status" value="1"/>
</dbReference>
<comment type="caution">
    <text evidence="7">The sequence shown here is derived from an EMBL/GenBank/DDBJ whole genome shotgun (WGS) entry which is preliminary data.</text>
</comment>
<dbReference type="Pfam" id="PF17677">
    <property type="entry name" value="Glyco_hydro38C2"/>
    <property type="match status" value="1"/>
</dbReference>
<dbReference type="GO" id="GO:0030246">
    <property type="term" value="F:carbohydrate binding"/>
    <property type="evidence" value="ECO:0007669"/>
    <property type="project" value="InterPro"/>
</dbReference>
<dbReference type="InterPro" id="IPR041147">
    <property type="entry name" value="GH38_C"/>
</dbReference>
<dbReference type="GO" id="GO:0006013">
    <property type="term" value="P:mannose metabolic process"/>
    <property type="evidence" value="ECO:0007669"/>
    <property type="project" value="InterPro"/>
</dbReference>
<evidence type="ECO:0000259" key="6">
    <source>
        <dbReference type="SMART" id="SM00872"/>
    </source>
</evidence>
<evidence type="ECO:0000313" key="8">
    <source>
        <dbReference type="Proteomes" id="UP000635726"/>
    </source>
</evidence>
<keyword evidence="2" id="KW-0479">Metal-binding</keyword>
<dbReference type="Gene3D" id="3.20.110.10">
    <property type="entry name" value="Glycoside hydrolase 38, N terminal domain"/>
    <property type="match status" value="1"/>
</dbReference>
<dbReference type="InterPro" id="IPR027291">
    <property type="entry name" value="Glyco_hydro_38_N_sf"/>
</dbReference>
<evidence type="ECO:0000256" key="4">
    <source>
        <dbReference type="ARBA" id="ARBA00023295"/>
    </source>
</evidence>
<evidence type="ECO:0000256" key="2">
    <source>
        <dbReference type="ARBA" id="ARBA00022723"/>
    </source>
</evidence>
<sequence>MTLSLAERRLRALEAQVQAIGAWRDRTWVTVDDWTFQAPGGPQAPLRVGDAWPARTAGTGPTAVTGPDGRDAPALLRGAARVPDALTGGMLVLELDVGGEALVTVSVDGEQVYRGGLNPYHRRLPLGTGVSAGASVTVEVQAVARGLFGSPVPRPHLEAARLSVPQADVEELALTLSVTASAARALQERDPEVTDALLNVTEGVLRRLDWPSGADAHLARLHALGGGEAFTQGIWRAPDPLPAASPLPEDALVRVRQALAELRAGLTHLRERFPARGQLALSGHAHLDLGWLWPVHETRRKAQRTLGTVLELMRADPDFVFNQSSAQLYAWLEHDDPQLFAQLRERVQEGRVEPVGGMWVEPDAQMTGGEAMARQLLYGQRYFRETFGRTCTVAWLPDTFGFTPALPQLLLQAGVTGFFTTKLNWNEETRFPHDLFHWEGLDGSRVVAHSVDNPGGHSPGLGGYNGDVQAGDLLGAWGNARGRALPAWEERAPESLFTFGYGDGGGGPTGEMLQRYRVLRDFPALPRLRMTRVDEFFARLPRAGLPVWRGELYLQLHRGTLTAQARVKRLNRQAEHRLMEAEALTAWSGEVGADVFASLWKAVLLNQFHDILPGSSIREVYDTALPELEGVVARAGQLVQAGQRAVQDRWTVANPQLWDRPLTAVLPDVAGDVTVTLNGERLPTQEVEGGLLVHADRHVVPACGQVTLVTEPATSDHPAPGHAHLTASLPEAAVRAALEGDRAVLSHRGLRAVIGPDGTLTHLTDLRQDREMLGTDGHRLLAYPDLPYAWEAWDVAHGLDETVDHANGRPLDGPCTVQVLQDGPLRATVRVRQAWRESVIVRDFTLHADRQRLDVQTRVDWHERRMLLRAVTHTTLHAHETWAETAMGAQARANHRNMPHDAAQFEVSAHRWLDLSEPGSGLSVLNDGRYGHSALHGTLALSVVRGPMWPDPEADLGPHEFTYALYPHAGDWRSAGTVREGLDLNSPLVVLPGERDAAPPLRVSGLPLVLSALKRAEDGDGVIVRVYEAHGERGRATLHLAGLTGACRVNLLEDPSGDNALEDGALDVTEGRVTFGVKPFEIVTLKVTRSS</sequence>
<proteinExistence type="inferred from homology"/>
<dbReference type="GO" id="GO:0046872">
    <property type="term" value="F:metal ion binding"/>
    <property type="evidence" value="ECO:0007669"/>
    <property type="project" value="UniProtKB-KW"/>
</dbReference>
<evidence type="ECO:0000313" key="7">
    <source>
        <dbReference type="EMBL" id="GGJ67366.1"/>
    </source>
</evidence>
<comment type="similarity">
    <text evidence="1">Belongs to the glycosyl hydrolase 38 family.</text>
</comment>
<dbReference type="Pfam" id="PF01074">
    <property type="entry name" value="Glyco_hydro_38N"/>
    <property type="match status" value="1"/>
</dbReference>
<dbReference type="GO" id="GO:0004559">
    <property type="term" value="F:alpha-mannosidase activity"/>
    <property type="evidence" value="ECO:0007669"/>
    <property type="project" value="InterPro"/>
</dbReference>
<dbReference type="InterPro" id="IPR028995">
    <property type="entry name" value="Glyco_hydro_57/38_cen_sf"/>
</dbReference>
<dbReference type="Pfam" id="PF07748">
    <property type="entry name" value="Glyco_hydro_38C"/>
    <property type="match status" value="1"/>
</dbReference>
<accession>A0A917P994</accession>
<dbReference type="InterPro" id="IPR015341">
    <property type="entry name" value="Glyco_hydro_38_cen"/>
</dbReference>
<dbReference type="InterPro" id="IPR037094">
    <property type="entry name" value="Glyco_hydro_38_cen_sf"/>
</dbReference>
<dbReference type="CDD" id="cd10789">
    <property type="entry name" value="GH38N_AMII_ER_cytosolic"/>
    <property type="match status" value="1"/>
</dbReference>
<keyword evidence="4" id="KW-0326">Glycosidase</keyword>
<dbReference type="Gene3D" id="2.70.98.30">
    <property type="entry name" value="Golgi alpha-mannosidase II, domain 4"/>
    <property type="match status" value="1"/>
</dbReference>
<dbReference type="GO" id="GO:0009313">
    <property type="term" value="P:oligosaccharide catabolic process"/>
    <property type="evidence" value="ECO:0007669"/>
    <property type="project" value="TreeGrafter"/>
</dbReference>
<feature type="compositionally biased region" description="Low complexity" evidence="5">
    <location>
        <begin position="51"/>
        <end position="67"/>
    </location>
</feature>
<dbReference type="InterPro" id="IPR011013">
    <property type="entry name" value="Gal_mutarotase_sf_dom"/>
</dbReference>
<dbReference type="SMART" id="SM00872">
    <property type="entry name" value="Alpha-mann_mid"/>
    <property type="match status" value="1"/>
</dbReference>
<protein>
    <submittedName>
        <fullName evidence="7">Alpha-mannosidase</fullName>
    </submittedName>
</protein>
<dbReference type="SUPFAM" id="SSF88713">
    <property type="entry name" value="Glycoside hydrolase/deacetylase"/>
    <property type="match status" value="1"/>
</dbReference>
<organism evidence="7 8">
    <name type="scientific">Deinococcus aquiradiocola</name>
    <dbReference type="NCBI Taxonomy" id="393059"/>
    <lineage>
        <taxon>Bacteria</taxon>
        <taxon>Thermotogati</taxon>
        <taxon>Deinococcota</taxon>
        <taxon>Deinococci</taxon>
        <taxon>Deinococcales</taxon>
        <taxon>Deinococcaceae</taxon>
        <taxon>Deinococcus</taxon>
    </lineage>
</organism>
<dbReference type="PANTHER" id="PTHR46017">
    <property type="entry name" value="ALPHA-MANNOSIDASE 2C1"/>
    <property type="match status" value="1"/>
</dbReference>
<dbReference type="EMBL" id="BMOE01000002">
    <property type="protein sequence ID" value="GGJ67366.1"/>
    <property type="molecule type" value="Genomic_DNA"/>
</dbReference>
<dbReference type="RefSeq" id="WP_188961127.1">
    <property type="nucleotide sequence ID" value="NZ_BMOE01000002.1"/>
</dbReference>
<dbReference type="PANTHER" id="PTHR46017:SF1">
    <property type="entry name" value="ALPHA-MANNOSIDASE 2C1"/>
    <property type="match status" value="1"/>
</dbReference>